<feature type="domain" description="PLD phosphodiesterase" evidence="7">
    <location>
        <begin position="279"/>
        <end position="306"/>
    </location>
</feature>
<evidence type="ECO:0000256" key="3">
    <source>
        <dbReference type="ARBA" id="ARBA00023098"/>
    </source>
</evidence>
<keyword evidence="2" id="KW-0442">Lipid degradation</keyword>
<feature type="region of interest" description="Disordered" evidence="6">
    <location>
        <begin position="1"/>
        <end position="43"/>
    </location>
</feature>
<dbReference type="EMBL" id="PJQM01001607">
    <property type="protein sequence ID" value="RCI01923.1"/>
    <property type="molecule type" value="Genomic_DNA"/>
</dbReference>
<proteinExistence type="inferred from homology"/>
<feature type="compositionally biased region" description="Polar residues" evidence="6">
    <location>
        <begin position="1"/>
        <end position="11"/>
    </location>
</feature>
<protein>
    <recommendedName>
        <fullName evidence="5">Mitochondrial cardiolipin hydrolase</fullName>
    </recommendedName>
</protein>
<evidence type="ECO:0000256" key="1">
    <source>
        <dbReference type="ARBA" id="ARBA00022801"/>
    </source>
</evidence>
<reference evidence="8 9" key="1">
    <citation type="journal article" date="2018" name="G3 (Bethesda)">
        <title>Phylogenetic and Phylogenomic Definition of Rhizopus Species.</title>
        <authorList>
            <person name="Gryganskyi A.P."/>
            <person name="Golan J."/>
            <person name="Dolatabadi S."/>
            <person name="Mondo S."/>
            <person name="Robb S."/>
            <person name="Idnurm A."/>
            <person name="Muszewska A."/>
            <person name="Steczkiewicz K."/>
            <person name="Masonjones S."/>
            <person name="Liao H.L."/>
            <person name="Gajdeczka M.T."/>
            <person name="Anike F."/>
            <person name="Vuek A."/>
            <person name="Anishchenko I.M."/>
            <person name="Voigt K."/>
            <person name="de Hoog G.S."/>
            <person name="Smith M.E."/>
            <person name="Heitman J."/>
            <person name="Vilgalys R."/>
            <person name="Stajich J.E."/>
        </authorList>
    </citation>
    <scope>NUCLEOTIDE SEQUENCE [LARGE SCALE GENOMIC DNA]</scope>
    <source>
        <strain evidence="8 9">LSU 92-RS-03</strain>
    </source>
</reference>
<dbReference type="Gene3D" id="3.30.870.10">
    <property type="entry name" value="Endonuclease Chain A"/>
    <property type="match status" value="1"/>
</dbReference>
<gene>
    <name evidence="8" type="ORF">CU098_000143</name>
</gene>
<keyword evidence="9" id="KW-1185">Reference proteome</keyword>
<dbReference type="STRING" id="4846.A0A367KI67"/>
<evidence type="ECO:0000256" key="5">
    <source>
        <dbReference type="ARBA" id="ARBA00040549"/>
    </source>
</evidence>
<feature type="compositionally biased region" description="Basic residues" evidence="6">
    <location>
        <begin position="155"/>
        <end position="166"/>
    </location>
</feature>
<dbReference type="AlphaFoldDB" id="A0A367KI67"/>
<sequence length="331" mass="37405">MTQVNQNTPSSMAKLLKHSMKTPSNNSLRKKKPDPSGPSKQEYSTLSVFDKLFLDAQGTMTTPEDKETLAVLKSQVSSYIGTTLGAEPFLKPKEDKKNPWKETKKFYQQMKVDIFGPKRSDPSPPSPRSIGKSEASSDQESRGGEGDDYQVVRNGSRRPKNKNKKSYRSELSDRSHHAGDFYPKKLERLSEDAFCVPLFFPSEESYEIFHSALSSAKKTLYVCIFSLTDNDTARVLSNAYQRGLDVRIITDNDQMDPTKGADVRYLNERYGIPLKYDNSDQFMHNKFAVIDDKTVITGSFNWSAGARYKNRENVVITNIPSVVDAFAIEFD</sequence>
<evidence type="ECO:0000256" key="4">
    <source>
        <dbReference type="ARBA" id="ARBA00038012"/>
    </source>
</evidence>
<evidence type="ECO:0000259" key="7">
    <source>
        <dbReference type="PROSITE" id="PS50035"/>
    </source>
</evidence>
<feature type="non-terminal residue" evidence="8">
    <location>
        <position position="331"/>
    </location>
</feature>
<dbReference type="InterPro" id="IPR051406">
    <property type="entry name" value="PLD_domain"/>
</dbReference>
<comment type="caution">
    <text evidence="8">The sequence shown here is derived from an EMBL/GenBank/DDBJ whole genome shotgun (WGS) entry which is preliminary data.</text>
</comment>
<keyword evidence="1" id="KW-0378">Hydrolase</keyword>
<evidence type="ECO:0000313" key="9">
    <source>
        <dbReference type="Proteomes" id="UP000253551"/>
    </source>
</evidence>
<dbReference type="PANTHER" id="PTHR43856">
    <property type="entry name" value="CARDIOLIPIN HYDROLASE"/>
    <property type="match status" value="1"/>
</dbReference>
<dbReference type="GO" id="GO:0016042">
    <property type="term" value="P:lipid catabolic process"/>
    <property type="evidence" value="ECO:0007669"/>
    <property type="project" value="UniProtKB-KW"/>
</dbReference>
<evidence type="ECO:0000256" key="2">
    <source>
        <dbReference type="ARBA" id="ARBA00022963"/>
    </source>
</evidence>
<comment type="similarity">
    <text evidence="4">Belongs to the phospholipase D family. MitoPLD/Zucchini subfamily.</text>
</comment>
<dbReference type="InterPro" id="IPR001736">
    <property type="entry name" value="PLipase_D/transphosphatidylase"/>
</dbReference>
<dbReference type="Proteomes" id="UP000253551">
    <property type="component" value="Unassembled WGS sequence"/>
</dbReference>
<dbReference type="SUPFAM" id="SSF56024">
    <property type="entry name" value="Phospholipase D/nuclease"/>
    <property type="match status" value="1"/>
</dbReference>
<dbReference type="Pfam" id="PF13091">
    <property type="entry name" value="PLDc_2"/>
    <property type="match status" value="1"/>
</dbReference>
<name>A0A367KI67_RHIST</name>
<dbReference type="SMART" id="SM00155">
    <property type="entry name" value="PLDc"/>
    <property type="match status" value="1"/>
</dbReference>
<dbReference type="GO" id="GO:0016891">
    <property type="term" value="F:RNA endonuclease activity producing 5'-phosphomonoesters, hydrolytic mechanism"/>
    <property type="evidence" value="ECO:0007669"/>
    <property type="project" value="TreeGrafter"/>
</dbReference>
<dbReference type="OrthoDB" id="5205528at2759"/>
<organism evidence="8 9">
    <name type="scientific">Rhizopus stolonifer</name>
    <name type="common">Rhizopus nigricans</name>
    <dbReference type="NCBI Taxonomy" id="4846"/>
    <lineage>
        <taxon>Eukaryota</taxon>
        <taxon>Fungi</taxon>
        <taxon>Fungi incertae sedis</taxon>
        <taxon>Mucoromycota</taxon>
        <taxon>Mucoromycotina</taxon>
        <taxon>Mucoromycetes</taxon>
        <taxon>Mucorales</taxon>
        <taxon>Mucorineae</taxon>
        <taxon>Rhizopodaceae</taxon>
        <taxon>Rhizopus</taxon>
    </lineage>
</organism>
<evidence type="ECO:0000313" key="8">
    <source>
        <dbReference type="EMBL" id="RCI01923.1"/>
    </source>
</evidence>
<dbReference type="PANTHER" id="PTHR43856:SF1">
    <property type="entry name" value="MITOCHONDRIAL CARDIOLIPIN HYDROLASE"/>
    <property type="match status" value="1"/>
</dbReference>
<keyword evidence="3" id="KW-0443">Lipid metabolism</keyword>
<evidence type="ECO:0000256" key="6">
    <source>
        <dbReference type="SAM" id="MobiDB-lite"/>
    </source>
</evidence>
<feature type="region of interest" description="Disordered" evidence="6">
    <location>
        <begin position="114"/>
        <end position="175"/>
    </location>
</feature>
<dbReference type="CDD" id="cd09171">
    <property type="entry name" value="PLDc_vPLD6_like"/>
    <property type="match status" value="1"/>
</dbReference>
<dbReference type="PROSITE" id="PS50035">
    <property type="entry name" value="PLD"/>
    <property type="match status" value="1"/>
</dbReference>
<dbReference type="InterPro" id="IPR025202">
    <property type="entry name" value="PLD-like_dom"/>
</dbReference>
<accession>A0A367KI67</accession>